<organism evidence="1">
    <name type="scientific">Anguilla anguilla</name>
    <name type="common">European freshwater eel</name>
    <name type="synonym">Muraena anguilla</name>
    <dbReference type="NCBI Taxonomy" id="7936"/>
    <lineage>
        <taxon>Eukaryota</taxon>
        <taxon>Metazoa</taxon>
        <taxon>Chordata</taxon>
        <taxon>Craniata</taxon>
        <taxon>Vertebrata</taxon>
        <taxon>Euteleostomi</taxon>
        <taxon>Actinopterygii</taxon>
        <taxon>Neopterygii</taxon>
        <taxon>Teleostei</taxon>
        <taxon>Anguilliformes</taxon>
        <taxon>Anguillidae</taxon>
        <taxon>Anguilla</taxon>
    </lineage>
</organism>
<sequence length="63" mass="7321">MSRTLLYRVLTHTKKINSHNLCSLSITLVTSHIHYKLLTITFKALHRSLCFYLSELLFLSTPT</sequence>
<proteinExistence type="predicted"/>
<name>A0A0E9S1Z9_ANGAN</name>
<evidence type="ECO:0000313" key="1">
    <source>
        <dbReference type="EMBL" id="JAH35291.1"/>
    </source>
</evidence>
<reference evidence="1" key="2">
    <citation type="journal article" date="2015" name="Fish Shellfish Immunol.">
        <title>Early steps in the European eel (Anguilla anguilla)-Vibrio vulnificus interaction in the gills: Role of the RtxA13 toxin.</title>
        <authorList>
            <person name="Callol A."/>
            <person name="Pajuelo D."/>
            <person name="Ebbesson L."/>
            <person name="Teles M."/>
            <person name="MacKenzie S."/>
            <person name="Amaro C."/>
        </authorList>
    </citation>
    <scope>NUCLEOTIDE SEQUENCE</scope>
</reference>
<protein>
    <submittedName>
        <fullName evidence="1">Uncharacterized protein</fullName>
    </submittedName>
</protein>
<dbReference type="AlphaFoldDB" id="A0A0E9S1Z9"/>
<reference evidence="1" key="1">
    <citation type="submission" date="2014-11" db="EMBL/GenBank/DDBJ databases">
        <authorList>
            <person name="Amaro Gonzalez C."/>
        </authorList>
    </citation>
    <scope>NUCLEOTIDE SEQUENCE</scope>
</reference>
<accession>A0A0E9S1Z9</accession>
<dbReference type="EMBL" id="GBXM01073286">
    <property type="protein sequence ID" value="JAH35291.1"/>
    <property type="molecule type" value="Transcribed_RNA"/>
</dbReference>